<protein>
    <submittedName>
        <fullName evidence="2">Uncharacterized protein</fullName>
    </submittedName>
</protein>
<dbReference type="OMA" id="CWFTLKG"/>
<keyword evidence="1" id="KW-0812">Transmembrane</keyword>
<evidence type="ECO:0000313" key="3">
    <source>
        <dbReference type="Proteomes" id="UP000008711"/>
    </source>
</evidence>
<evidence type="ECO:0000256" key="1">
    <source>
        <dbReference type="SAM" id="Phobius"/>
    </source>
</evidence>
<dbReference type="AlphaFoldDB" id="B3ND20"/>
<dbReference type="EMBL" id="CH954178">
    <property type="protein sequence ID" value="EDV51742.1"/>
    <property type="molecule type" value="Genomic_DNA"/>
</dbReference>
<dbReference type="KEGG" id="der:6545703"/>
<name>B3ND20_DROER</name>
<reference evidence="2 3" key="1">
    <citation type="journal article" date="2007" name="Nature">
        <title>Evolution of genes and genomes on the Drosophila phylogeny.</title>
        <authorList>
            <consortium name="Drosophila 12 Genomes Consortium"/>
            <person name="Clark A.G."/>
            <person name="Eisen M.B."/>
            <person name="Smith D.R."/>
            <person name="Bergman C.M."/>
            <person name="Oliver B."/>
            <person name="Markow T.A."/>
            <person name="Kaufman T.C."/>
            <person name="Kellis M."/>
            <person name="Gelbart W."/>
            <person name="Iyer V.N."/>
            <person name="Pollard D.A."/>
            <person name="Sackton T.B."/>
            <person name="Larracuente A.M."/>
            <person name="Singh N.D."/>
            <person name="Abad J.P."/>
            <person name="Abt D.N."/>
            <person name="Adryan B."/>
            <person name="Aguade M."/>
            <person name="Akashi H."/>
            <person name="Anderson W.W."/>
            <person name="Aquadro C.F."/>
            <person name="Ardell D.H."/>
            <person name="Arguello R."/>
            <person name="Artieri C.G."/>
            <person name="Barbash D.A."/>
            <person name="Barker D."/>
            <person name="Barsanti P."/>
            <person name="Batterham P."/>
            <person name="Batzoglou S."/>
            <person name="Begun D."/>
            <person name="Bhutkar A."/>
            <person name="Blanco E."/>
            <person name="Bosak S.A."/>
            <person name="Bradley R.K."/>
            <person name="Brand A.D."/>
            <person name="Brent M.R."/>
            <person name="Brooks A.N."/>
            <person name="Brown R.H."/>
            <person name="Butlin R.K."/>
            <person name="Caggese C."/>
            <person name="Calvi B.R."/>
            <person name="Bernardo de Carvalho A."/>
            <person name="Caspi A."/>
            <person name="Castrezana S."/>
            <person name="Celniker S.E."/>
            <person name="Chang J.L."/>
            <person name="Chapple C."/>
            <person name="Chatterji S."/>
            <person name="Chinwalla A."/>
            <person name="Civetta A."/>
            <person name="Clifton S.W."/>
            <person name="Comeron J.M."/>
            <person name="Costello J.C."/>
            <person name="Coyne J.A."/>
            <person name="Daub J."/>
            <person name="David R.G."/>
            <person name="Delcher A.L."/>
            <person name="Delehaunty K."/>
            <person name="Do C.B."/>
            <person name="Ebling H."/>
            <person name="Edwards K."/>
            <person name="Eickbush T."/>
            <person name="Evans J.D."/>
            <person name="Filipski A."/>
            <person name="Findeiss S."/>
            <person name="Freyhult E."/>
            <person name="Fulton L."/>
            <person name="Fulton R."/>
            <person name="Garcia A.C."/>
            <person name="Gardiner A."/>
            <person name="Garfield D.A."/>
            <person name="Garvin B.E."/>
            <person name="Gibson G."/>
            <person name="Gilbert D."/>
            <person name="Gnerre S."/>
            <person name="Godfrey J."/>
            <person name="Good R."/>
            <person name="Gotea V."/>
            <person name="Gravely B."/>
            <person name="Greenberg A.J."/>
            <person name="Griffiths-Jones S."/>
            <person name="Gross S."/>
            <person name="Guigo R."/>
            <person name="Gustafson E.A."/>
            <person name="Haerty W."/>
            <person name="Hahn M.W."/>
            <person name="Halligan D.L."/>
            <person name="Halpern A.L."/>
            <person name="Halter G.M."/>
            <person name="Han M.V."/>
            <person name="Heger A."/>
            <person name="Hillier L."/>
            <person name="Hinrichs A.S."/>
            <person name="Holmes I."/>
            <person name="Hoskins R.A."/>
            <person name="Hubisz M.J."/>
            <person name="Hultmark D."/>
            <person name="Huntley M.A."/>
            <person name="Jaffe D.B."/>
            <person name="Jagadeeshan S."/>
            <person name="Jeck W.R."/>
            <person name="Johnson J."/>
            <person name="Jones C.D."/>
            <person name="Jordan W.C."/>
            <person name="Karpen G.H."/>
            <person name="Kataoka E."/>
            <person name="Keightley P.D."/>
            <person name="Kheradpour P."/>
            <person name="Kirkness E.F."/>
            <person name="Koerich L.B."/>
            <person name="Kristiansen K."/>
            <person name="Kudrna D."/>
            <person name="Kulathinal R.J."/>
            <person name="Kumar S."/>
            <person name="Kwok R."/>
            <person name="Lander E."/>
            <person name="Langley C.H."/>
            <person name="Lapoint R."/>
            <person name="Lazzaro B.P."/>
            <person name="Lee S.J."/>
            <person name="Levesque L."/>
            <person name="Li R."/>
            <person name="Lin C.F."/>
            <person name="Lin M.F."/>
            <person name="Lindblad-Toh K."/>
            <person name="Llopart A."/>
            <person name="Long M."/>
            <person name="Low L."/>
            <person name="Lozovsky E."/>
            <person name="Lu J."/>
            <person name="Luo M."/>
            <person name="Machado C.A."/>
            <person name="Makalowski W."/>
            <person name="Marzo M."/>
            <person name="Matsuda M."/>
            <person name="Matzkin L."/>
            <person name="McAllister B."/>
            <person name="McBride C.S."/>
            <person name="McKernan B."/>
            <person name="McKernan K."/>
            <person name="Mendez-Lago M."/>
            <person name="Minx P."/>
            <person name="Mollenhauer M.U."/>
            <person name="Montooth K."/>
            <person name="Mount S.M."/>
            <person name="Mu X."/>
            <person name="Myers E."/>
            <person name="Negre B."/>
            <person name="Newfeld S."/>
            <person name="Nielsen R."/>
            <person name="Noor M.A."/>
            <person name="O'Grady P."/>
            <person name="Pachter L."/>
            <person name="Papaceit M."/>
            <person name="Parisi M.J."/>
            <person name="Parisi M."/>
            <person name="Parts L."/>
            <person name="Pedersen J.S."/>
            <person name="Pesole G."/>
            <person name="Phillippy A.M."/>
            <person name="Ponting C.P."/>
            <person name="Pop M."/>
            <person name="Porcelli D."/>
            <person name="Powell J.R."/>
            <person name="Prohaska S."/>
            <person name="Pruitt K."/>
            <person name="Puig M."/>
            <person name="Quesneville H."/>
            <person name="Ram K.R."/>
            <person name="Rand D."/>
            <person name="Rasmussen M.D."/>
            <person name="Reed L.K."/>
            <person name="Reenan R."/>
            <person name="Reily A."/>
            <person name="Remington K.A."/>
            <person name="Rieger T.T."/>
            <person name="Ritchie M.G."/>
            <person name="Robin C."/>
            <person name="Rogers Y.H."/>
            <person name="Rohde C."/>
            <person name="Rozas J."/>
            <person name="Rubenfield M.J."/>
            <person name="Ruiz A."/>
            <person name="Russo S."/>
            <person name="Salzberg S.L."/>
            <person name="Sanchez-Gracia A."/>
            <person name="Saranga D.J."/>
            <person name="Sato H."/>
            <person name="Schaeffer S.W."/>
            <person name="Schatz M.C."/>
            <person name="Schlenke T."/>
            <person name="Schwartz R."/>
            <person name="Segarra C."/>
            <person name="Singh R.S."/>
            <person name="Sirot L."/>
            <person name="Sirota M."/>
            <person name="Sisneros N.B."/>
            <person name="Smith C.D."/>
            <person name="Smith T.F."/>
            <person name="Spieth J."/>
            <person name="Stage D.E."/>
            <person name="Stark A."/>
            <person name="Stephan W."/>
            <person name="Strausberg R.L."/>
            <person name="Strempel S."/>
            <person name="Sturgill D."/>
            <person name="Sutton G."/>
            <person name="Sutton G.G."/>
            <person name="Tao W."/>
            <person name="Teichmann S."/>
            <person name="Tobari Y.N."/>
            <person name="Tomimura Y."/>
            <person name="Tsolas J.M."/>
            <person name="Valente V.L."/>
            <person name="Venter E."/>
            <person name="Venter J.C."/>
            <person name="Vicario S."/>
            <person name="Vieira F.G."/>
            <person name="Vilella A.J."/>
            <person name="Villasante A."/>
            <person name="Walenz B."/>
            <person name="Wang J."/>
            <person name="Wasserman M."/>
            <person name="Watts T."/>
            <person name="Wilson D."/>
            <person name="Wilson R.K."/>
            <person name="Wing R.A."/>
            <person name="Wolfner M.F."/>
            <person name="Wong A."/>
            <person name="Wong G.K."/>
            <person name="Wu C.I."/>
            <person name="Wu G."/>
            <person name="Yamamoto D."/>
            <person name="Yang H.P."/>
            <person name="Yang S.P."/>
            <person name="Yorke J.A."/>
            <person name="Yoshida K."/>
            <person name="Zdobnov E."/>
            <person name="Zhang P."/>
            <person name="Zhang Y."/>
            <person name="Zimin A.V."/>
            <person name="Baldwin J."/>
            <person name="Abdouelleil A."/>
            <person name="Abdulkadir J."/>
            <person name="Abebe A."/>
            <person name="Abera B."/>
            <person name="Abreu J."/>
            <person name="Acer S.C."/>
            <person name="Aftuck L."/>
            <person name="Alexander A."/>
            <person name="An P."/>
            <person name="Anderson E."/>
            <person name="Anderson S."/>
            <person name="Arachi H."/>
            <person name="Azer M."/>
            <person name="Bachantsang P."/>
            <person name="Barry A."/>
            <person name="Bayul T."/>
            <person name="Berlin A."/>
            <person name="Bessette D."/>
            <person name="Bloom T."/>
            <person name="Blye J."/>
            <person name="Boguslavskiy L."/>
            <person name="Bonnet C."/>
            <person name="Boukhgalter B."/>
            <person name="Bourzgui I."/>
            <person name="Brown A."/>
            <person name="Cahill P."/>
            <person name="Channer S."/>
            <person name="Cheshatsang Y."/>
            <person name="Chuda L."/>
            <person name="Citroen M."/>
            <person name="Collymore A."/>
            <person name="Cooke P."/>
            <person name="Costello M."/>
            <person name="D'Aco K."/>
            <person name="Daza R."/>
            <person name="De Haan G."/>
            <person name="DeGray S."/>
            <person name="DeMaso C."/>
            <person name="Dhargay N."/>
            <person name="Dooley K."/>
            <person name="Dooley E."/>
            <person name="Doricent M."/>
            <person name="Dorje P."/>
            <person name="Dorjee K."/>
            <person name="Dupes A."/>
            <person name="Elong R."/>
            <person name="Falk J."/>
            <person name="Farina A."/>
            <person name="Faro S."/>
            <person name="Ferguson D."/>
            <person name="Fisher S."/>
            <person name="Foley C.D."/>
            <person name="Franke A."/>
            <person name="Friedrich D."/>
            <person name="Gadbois L."/>
            <person name="Gearin G."/>
            <person name="Gearin C.R."/>
            <person name="Giannoukos G."/>
            <person name="Goode T."/>
            <person name="Graham J."/>
            <person name="Grandbois E."/>
            <person name="Grewal S."/>
            <person name="Gyaltsen K."/>
            <person name="Hafez N."/>
            <person name="Hagos B."/>
            <person name="Hall J."/>
            <person name="Henson C."/>
            <person name="Hollinger A."/>
            <person name="Honan T."/>
            <person name="Huard M.D."/>
            <person name="Hughes L."/>
            <person name="Hurhula B."/>
            <person name="Husby M.E."/>
            <person name="Kamat A."/>
            <person name="Kanga B."/>
            <person name="Kashin S."/>
            <person name="Khazanovich D."/>
            <person name="Kisner P."/>
            <person name="Lance K."/>
            <person name="Lara M."/>
            <person name="Lee W."/>
            <person name="Lennon N."/>
            <person name="Letendre F."/>
            <person name="LeVine R."/>
            <person name="Lipovsky A."/>
            <person name="Liu X."/>
            <person name="Liu J."/>
            <person name="Liu S."/>
            <person name="Lokyitsang T."/>
            <person name="Lokyitsang Y."/>
            <person name="Lubonja R."/>
            <person name="Lui A."/>
            <person name="MacDonald P."/>
            <person name="Magnisalis V."/>
            <person name="Maru K."/>
            <person name="Matthews C."/>
            <person name="McCusker W."/>
            <person name="McDonough S."/>
            <person name="Mehta T."/>
            <person name="Meldrim J."/>
            <person name="Meneus L."/>
            <person name="Mihai O."/>
            <person name="Mihalev A."/>
            <person name="Mihova T."/>
            <person name="Mittelman R."/>
            <person name="Mlenga V."/>
            <person name="Montmayeur A."/>
            <person name="Mulrain L."/>
            <person name="Navidi A."/>
            <person name="Naylor J."/>
            <person name="Negash T."/>
            <person name="Nguyen T."/>
            <person name="Nguyen N."/>
            <person name="Nicol R."/>
            <person name="Norbu C."/>
            <person name="Norbu N."/>
            <person name="Novod N."/>
            <person name="O'Neill B."/>
            <person name="Osman S."/>
            <person name="Markiewicz E."/>
            <person name="Oyono O.L."/>
            <person name="Patti C."/>
            <person name="Phunkhang P."/>
            <person name="Pierre F."/>
            <person name="Priest M."/>
            <person name="Raghuraman S."/>
            <person name="Rege F."/>
            <person name="Reyes R."/>
            <person name="Rise C."/>
            <person name="Rogov P."/>
            <person name="Ross K."/>
            <person name="Ryan E."/>
            <person name="Settipalli S."/>
            <person name="Shea T."/>
            <person name="Sherpa N."/>
            <person name="Shi L."/>
            <person name="Shih D."/>
            <person name="Sparrow T."/>
            <person name="Spaulding J."/>
            <person name="Stalker J."/>
            <person name="Stange-Thomann N."/>
            <person name="Stavropoulos S."/>
            <person name="Stone C."/>
            <person name="Strader C."/>
            <person name="Tesfaye S."/>
            <person name="Thomson T."/>
            <person name="Thoulutsang Y."/>
            <person name="Thoulutsang D."/>
            <person name="Topham K."/>
            <person name="Topping I."/>
            <person name="Tsamla T."/>
            <person name="Vassiliev H."/>
            <person name="Vo A."/>
            <person name="Wangchuk T."/>
            <person name="Wangdi T."/>
            <person name="Weiand M."/>
            <person name="Wilkinson J."/>
            <person name="Wilson A."/>
            <person name="Yadav S."/>
            <person name="Young G."/>
            <person name="Yu Q."/>
            <person name="Zembek L."/>
            <person name="Zhong D."/>
            <person name="Zimmer A."/>
            <person name="Zwirko Z."/>
            <person name="Jaffe D.B."/>
            <person name="Alvarez P."/>
            <person name="Brockman W."/>
            <person name="Butler J."/>
            <person name="Chin C."/>
            <person name="Gnerre S."/>
            <person name="Grabherr M."/>
            <person name="Kleber M."/>
            <person name="Mauceli E."/>
            <person name="MacCallum I."/>
        </authorList>
    </citation>
    <scope>NUCLEOTIDE SEQUENCE [LARGE SCALE GENOMIC DNA]</scope>
    <source>
        <strain evidence="2 3">TSC#14021-0224.01</strain>
    </source>
</reference>
<dbReference type="OrthoDB" id="7863523at2759"/>
<keyword evidence="1" id="KW-1133">Transmembrane helix</keyword>
<organism evidence="2 3">
    <name type="scientific">Drosophila erecta</name>
    <name type="common">Fruit fly</name>
    <dbReference type="NCBI Taxonomy" id="7220"/>
    <lineage>
        <taxon>Eukaryota</taxon>
        <taxon>Metazoa</taxon>
        <taxon>Ecdysozoa</taxon>
        <taxon>Arthropoda</taxon>
        <taxon>Hexapoda</taxon>
        <taxon>Insecta</taxon>
        <taxon>Pterygota</taxon>
        <taxon>Neoptera</taxon>
        <taxon>Endopterygota</taxon>
        <taxon>Diptera</taxon>
        <taxon>Brachycera</taxon>
        <taxon>Muscomorpha</taxon>
        <taxon>Ephydroidea</taxon>
        <taxon>Drosophilidae</taxon>
        <taxon>Drosophila</taxon>
        <taxon>Sophophora</taxon>
    </lineage>
</organism>
<evidence type="ECO:0000313" key="2">
    <source>
        <dbReference type="EMBL" id="EDV51742.1"/>
    </source>
</evidence>
<gene>
    <name evidence="2" type="primary">Dere\GG15677</name>
    <name evidence="2" type="synonym">dere_GLEANR_15731</name>
    <name evidence="2" type="synonym">GG15677</name>
    <name evidence="2" type="ORF">Dere_GG15677</name>
</gene>
<dbReference type="PhylomeDB" id="B3ND20"/>
<feature type="transmembrane region" description="Helical" evidence="1">
    <location>
        <begin position="46"/>
        <end position="64"/>
    </location>
</feature>
<keyword evidence="1" id="KW-0472">Membrane</keyword>
<reference evidence="2 3" key="2">
    <citation type="journal article" date="2008" name="Bioinformatics">
        <title>Assembly reconciliation.</title>
        <authorList>
            <person name="Zimin A.V."/>
            <person name="Smith D.R."/>
            <person name="Sutton G."/>
            <person name="Yorke J.A."/>
        </authorList>
    </citation>
    <scope>NUCLEOTIDE SEQUENCE [LARGE SCALE GENOMIC DNA]</scope>
    <source>
        <strain evidence="2 3">TSC#14021-0224.01</strain>
    </source>
</reference>
<sequence length="215" mass="25135">MWEYSQNIDLETSVKISQYCYSWQSVCWFALKGLELWKILVWDRSPTYLVVLTFLLIALFWLIFKRLKRKWNDVPMSEIRSLRDRVQFVTQDMAMLQDALNATTITKPLPVFPDRIGNANDEKLIEYTEIEEPFPVQDKSLPEPVIPDPEPEEDFVVKPMVRFDANIQGKLTPAVSKVFKKPKSTKMVYAKKLDVGKRNVHKRPSASVAKIEWKI</sequence>
<dbReference type="HOGENOM" id="CLU_1162220_0_0_1"/>
<dbReference type="Proteomes" id="UP000008711">
    <property type="component" value="Unassembled WGS sequence"/>
</dbReference>
<dbReference type="eggNOG" id="ENOG502T72M">
    <property type="taxonomic scope" value="Eukaryota"/>
</dbReference>
<proteinExistence type="predicted"/>
<accession>B3ND20</accession>
<keyword evidence="3" id="KW-1185">Reference proteome</keyword>